<dbReference type="PATRIC" id="fig|595434.4.peg.5456"/>
<dbReference type="Proteomes" id="UP000036367">
    <property type="component" value="Unassembled WGS sequence"/>
</dbReference>
<organism evidence="1 2">
    <name type="scientific">Rhodopirellula islandica</name>
    <dbReference type="NCBI Taxonomy" id="595434"/>
    <lineage>
        <taxon>Bacteria</taxon>
        <taxon>Pseudomonadati</taxon>
        <taxon>Planctomycetota</taxon>
        <taxon>Planctomycetia</taxon>
        <taxon>Pirellulales</taxon>
        <taxon>Pirellulaceae</taxon>
        <taxon>Rhodopirellula</taxon>
    </lineage>
</organism>
<name>A0A0J1B782_RHOIS</name>
<sequence length="43" mass="4824">MLAPKNKFLGDKVGKYAMMGVVVNRPLQNTFPGQRFGRSLLKD</sequence>
<comment type="caution">
    <text evidence="1">The sequence shown here is derived from an EMBL/GenBank/DDBJ whole genome shotgun (WGS) entry which is preliminary data.</text>
</comment>
<protein>
    <submittedName>
        <fullName evidence="1">Uncharacterized protein</fullName>
    </submittedName>
</protein>
<evidence type="ECO:0000313" key="2">
    <source>
        <dbReference type="Proteomes" id="UP000036367"/>
    </source>
</evidence>
<keyword evidence="2" id="KW-1185">Reference proteome</keyword>
<proteinExistence type="predicted"/>
<reference evidence="1" key="1">
    <citation type="submission" date="2015-05" db="EMBL/GenBank/DDBJ databases">
        <title>Permanent draft genome of Rhodopirellula islandicus K833.</title>
        <authorList>
            <person name="Kizina J."/>
            <person name="Richter M."/>
            <person name="Glockner F.O."/>
            <person name="Harder J."/>
        </authorList>
    </citation>
    <scope>NUCLEOTIDE SEQUENCE [LARGE SCALE GENOMIC DNA]</scope>
    <source>
        <strain evidence="1">K833</strain>
    </source>
</reference>
<dbReference type="AlphaFoldDB" id="A0A0J1B782"/>
<gene>
    <name evidence="1" type="ORF">RISK_005746</name>
</gene>
<evidence type="ECO:0000313" key="1">
    <source>
        <dbReference type="EMBL" id="KLU02680.1"/>
    </source>
</evidence>
<accession>A0A0J1B782</accession>
<dbReference type="STRING" id="595434.RISK_005746"/>
<dbReference type="EMBL" id="LECT01000044">
    <property type="protein sequence ID" value="KLU02680.1"/>
    <property type="molecule type" value="Genomic_DNA"/>
</dbReference>